<dbReference type="EMBL" id="CP040078">
    <property type="protein sequence ID" value="QCP54764.1"/>
    <property type="molecule type" value="Genomic_DNA"/>
</dbReference>
<protein>
    <submittedName>
        <fullName evidence="1">Uncharacterized protein</fullName>
    </submittedName>
</protein>
<accession>A0A4P8J458</accession>
<name>A0A4P8J458_9BURK</name>
<sequence length="196" mass="21357">METVFVRSTPAGTLATARPNWDNEGFTMTCAVSYPRTSPQQPQAPLRDTIDDQFGLRPQSFLITAGTLSLSLDAENRLVAIDFYTNASDWRASALEPVEASQSVLRFSAPFDVLGRASEAREADVFYDARTGTICLSWGTADDWHLLAANLSIGLATDGRLMQVRVDGLSVPEQDRTLSQGAAGWLGVAQRLFGKR</sequence>
<dbReference type="KEGG" id="tvl:FAZ95_38600"/>
<keyword evidence="2" id="KW-1185">Reference proteome</keyword>
<reference evidence="1 2" key="1">
    <citation type="submission" date="2019-05" db="EMBL/GenBank/DDBJ databases">
        <title>Burkholderia sp. DHOD12, isolated from subtropical forest soil.</title>
        <authorList>
            <person name="Gao Z.-H."/>
            <person name="Qiu L.-H."/>
        </authorList>
    </citation>
    <scope>NUCLEOTIDE SEQUENCE [LARGE SCALE GENOMIC DNA]</scope>
    <source>
        <strain evidence="1 2">DHOD12</strain>
    </source>
</reference>
<dbReference type="AlphaFoldDB" id="A0A4P8J458"/>
<gene>
    <name evidence="1" type="ORF">FAZ95_38600</name>
</gene>
<organism evidence="1 2">
    <name type="scientific">Trinickia violacea</name>
    <dbReference type="NCBI Taxonomy" id="2571746"/>
    <lineage>
        <taxon>Bacteria</taxon>
        <taxon>Pseudomonadati</taxon>
        <taxon>Pseudomonadota</taxon>
        <taxon>Betaproteobacteria</taxon>
        <taxon>Burkholderiales</taxon>
        <taxon>Burkholderiaceae</taxon>
        <taxon>Trinickia</taxon>
    </lineage>
</organism>
<evidence type="ECO:0000313" key="2">
    <source>
        <dbReference type="Proteomes" id="UP000298656"/>
    </source>
</evidence>
<evidence type="ECO:0000313" key="1">
    <source>
        <dbReference type="EMBL" id="QCP54764.1"/>
    </source>
</evidence>
<dbReference type="OrthoDB" id="9097707at2"/>
<proteinExistence type="predicted"/>
<dbReference type="Proteomes" id="UP000298656">
    <property type="component" value="Chromosome 2"/>
</dbReference>
<dbReference type="RefSeq" id="WP_137337522.1">
    <property type="nucleotide sequence ID" value="NZ_CP040078.1"/>
</dbReference>